<dbReference type="InterPro" id="IPR046541">
    <property type="entry name" value="DUF6606"/>
</dbReference>
<reference evidence="2" key="1">
    <citation type="submission" date="2020-05" db="EMBL/GenBank/DDBJ databases">
        <title>Mycena genomes resolve the evolution of fungal bioluminescence.</title>
        <authorList>
            <person name="Tsai I.J."/>
        </authorList>
    </citation>
    <scope>NUCLEOTIDE SEQUENCE</scope>
    <source>
        <strain evidence="2">CCC161011</strain>
    </source>
</reference>
<dbReference type="Pfam" id="PF20255">
    <property type="entry name" value="DUF6606"/>
    <property type="match status" value="1"/>
</dbReference>
<gene>
    <name evidence="2" type="ORF">MVEN_01553500</name>
</gene>
<dbReference type="OrthoDB" id="3182339at2759"/>
<name>A0A8H7CRC6_9AGAR</name>
<keyword evidence="3" id="KW-1185">Reference proteome</keyword>
<organism evidence="2 3">
    <name type="scientific">Mycena venus</name>
    <dbReference type="NCBI Taxonomy" id="2733690"/>
    <lineage>
        <taxon>Eukaryota</taxon>
        <taxon>Fungi</taxon>
        <taxon>Dikarya</taxon>
        <taxon>Basidiomycota</taxon>
        <taxon>Agaricomycotina</taxon>
        <taxon>Agaricomycetes</taxon>
        <taxon>Agaricomycetidae</taxon>
        <taxon>Agaricales</taxon>
        <taxon>Marasmiineae</taxon>
        <taxon>Mycenaceae</taxon>
        <taxon>Mycena</taxon>
    </lineage>
</organism>
<comment type="caution">
    <text evidence="2">The sequence shown here is derived from an EMBL/GenBank/DDBJ whole genome shotgun (WGS) entry which is preliminary data.</text>
</comment>
<accession>A0A8H7CRC6</accession>
<sequence>MPDSIPKTVKARGTQEEHRDVRDIRYMSELLGGIARVLTPVERAEQIASSTVYVTKRINDHVLWKSALLPWRRSPKPLSRRGISPEEYGYKVFITFVLAKTLALAKDMGVSDDILYVMNAKIATRMWKLRSSFASTPLTTSPFPVGIISQVISFVELQLRRHWESVRAVEAKESTWAVPTSAQVDAAKRLTLPRSSAHFEIVKARGRVLSSQTTVFDRPSFEQQLEANSRRKATYSPGVSSPDLWFLVLDIEQRLSSSSFDKSTLSDVSDLLTYYDEMASSFKTK</sequence>
<proteinExistence type="predicted"/>
<dbReference type="Proteomes" id="UP000620124">
    <property type="component" value="Unassembled WGS sequence"/>
</dbReference>
<evidence type="ECO:0000259" key="1">
    <source>
        <dbReference type="Pfam" id="PF20255"/>
    </source>
</evidence>
<protein>
    <recommendedName>
        <fullName evidence="1">DUF6606 domain-containing protein</fullName>
    </recommendedName>
</protein>
<dbReference type="EMBL" id="JACAZI010000013">
    <property type="protein sequence ID" value="KAF7345356.1"/>
    <property type="molecule type" value="Genomic_DNA"/>
</dbReference>
<evidence type="ECO:0000313" key="2">
    <source>
        <dbReference type="EMBL" id="KAF7345356.1"/>
    </source>
</evidence>
<feature type="domain" description="DUF6606" evidence="1">
    <location>
        <begin position="2"/>
        <end position="101"/>
    </location>
</feature>
<evidence type="ECO:0000313" key="3">
    <source>
        <dbReference type="Proteomes" id="UP000620124"/>
    </source>
</evidence>
<dbReference type="AlphaFoldDB" id="A0A8H7CRC6"/>